<dbReference type="AlphaFoldDB" id="A0A0A8ZZR5"/>
<protein>
    <submittedName>
        <fullName evidence="1">Uncharacterized protein</fullName>
    </submittedName>
</protein>
<name>A0A0A8ZZR5_ARUDO</name>
<reference evidence="1" key="2">
    <citation type="journal article" date="2015" name="Data Brief">
        <title>Shoot transcriptome of the giant reed, Arundo donax.</title>
        <authorList>
            <person name="Barrero R.A."/>
            <person name="Guerrero F.D."/>
            <person name="Moolhuijzen P."/>
            <person name="Goolsby J.A."/>
            <person name="Tidwell J."/>
            <person name="Bellgard S.E."/>
            <person name="Bellgard M.I."/>
        </authorList>
    </citation>
    <scope>NUCLEOTIDE SEQUENCE</scope>
    <source>
        <tissue evidence="1">Shoot tissue taken approximately 20 cm above the soil surface</tissue>
    </source>
</reference>
<reference evidence="1" key="1">
    <citation type="submission" date="2014-09" db="EMBL/GenBank/DDBJ databases">
        <authorList>
            <person name="Magalhaes I.L.F."/>
            <person name="Oliveira U."/>
            <person name="Santos F.R."/>
            <person name="Vidigal T.H.D.A."/>
            <person name="Brescovit A.D."/>
            <person name="Santos A.J."/>
        </authorList>
    </citation>
    <scope>NUCLEOTIDE SEQUENCE</scope>
    <source>
        <tissue evidence="1">Shoot tissue taken approximately 20 cm above the soil surface</tissue>
    </source>
</reference>
<proteinExistence type="predicted"/>
<dbReference type="EMBL" id="GBRH01257613">
    <property type="protein sequence ID" value="JAD40282.1"/>
    <property type="molecule type" value="Transcribed_RNA"/>
</dbReference>
<sequence length="42" mass="4994">MASSTTQSDRYILQELLLFHFMQKYSAHPSVMMWHTVLGYML</sequence>
<evidence type="ECO:0000313" key="1">
    <source>
        <dbReference type="EMBL" id="JAD40282.1"/>
    </source>
</evidence>
<organism evidence="1">
    <name type="scientific">Arundo donax</name>
    <name type="common">Giant reed</name>
    <name type="synonym">Donax arundinaceus</name>
    <dbReference type="NCBI Taxonomy" id="35708"/>
    <lineage>
        <taxon>Eukaryota</taxon>
        <taxon>Viridiplantae</taxon>
        <taxon>Streptophyta</taxon>
        <taxon>Embryophyta</taxon>
        <taxon>Tracheophyta</taxon>
        <taxon>Spermatophyta</taxon>
        <taxon>Magnoliopsida</taxon>
        <taxon>Liliopsida</taxon>
        <taxon>Poales</taxon>
        <taxon>Poaceae</taxon>
        <taxon>PACMAD clade</taxon>
        <taxon>Arundinoideae</taxon>
        <taxon>Arundineae</taxon>
        <taxon>Arundo</taxon>
    </lineage>
</organism>
<accession>A0A0A8ZZR5</accession>